<dbReference type="Proteomes" id="UP000297777">
    <property type="component" value="Unassembled WGS sequence"/>
</dbReference>
<feature type="transmembrane region" description="Helical" evidence="1">
    <location>
        <begin position="71"/>
        <end position="95"/>
    </location>
</feature>
<evidence type="ECO:0000256" key="1">
    <source>
        <dbReference type="SAM" id="Phobius"/>
    </source>
</evidence>
<dbReference type="AlphaFoldDB" id="A0A4Z1EFU7"/>
<protein>
    <submittedName>
        <fullName evidence="2">Uncharacterized protein</fullName>
    </submittedName>
</protein>
<evidence type="ECO:0000313" key="2">
    <source>
        <dbReference type="EMBL" id="TGO10119.1"/>
    </source>
</evidence>
<accession>A0A4Z1EFU7</accession>
<keyword evidence="3" id="KW-1185">Reference proteome</keyword>
<feature type="transmembrane region" description="Helical" evidence="1">
    <location>
        <begin position="101"/>
        <end position="121"/>
    </location>
</feature>
<comment type="caution">
    <text evidence="2">The sequence shown here is derived from an EMBL/GenBank/DDBJ whole genome shotgun (WGS) entry which is preliminary data.</text>
</comment>
<dbReference type="EMBL" id="PQXH01000144">
    <property type="protein sequence ID" value="TGO10119.1"/>
    <property type="molecule type" value="Genomic_DNA"/>
</dbReference>
<dbReference type="OrthoDB" id="3560858at2759"/>
<gene>
    <name evidence="2" type="ORF">BTUL_0144g00330</name>
</gene>
<keyword evidence="1" id="KW-0812">Transmembrane</keyword>
<keyword evidence="1" id="KW-0472">Membrane</keyword>
<reference evidence="2 3" key="1">
    <citation type="submission" date="2017-12" db="EMBL/GenBank/DDBJ databases">
        <title>Comparative genomics of Botrytis spp.</title>
        <authorList>
            <person name="Valero-Jimenez C.A."/>
            <person name="Tapia P."/>
            <person name="Veloso J."/>
            <person name="Silva-Moreno E."/>
            <person name="Staats M."/>
            <person name="Valdes J.H."/>
            <person name="Van Kan J.A.L."/>
        </authorList>
    </citation>
    <scope>NUCLEOTIDE SEQUENCE [LARGE SCALE GENOMIC DNA]</scope>
    <source>
        <strain evidence="2 3">Bt9001</strain>
    </source>
</reference>
<proteinExistence type="predicted"/>
<evidence type="ECO:0000313" key="3">
    <source>
        <dbReference type="Proteomes" id="UP000297777"/>
    </source>
</evidence>
<keyword evidence="1" id="KW-1133">Transmembrane helix</keyword>
<organism evidence="2 3">
    <name type="scientific">Botrytis tulipae</name>
    <dbReference type="NCBI Taxonomy" id="87230"/>
    <lineage>
        <taxon>Eukaryota</taxon>
        <taxon>Fungi</taxon>
        <taxon>Dikarya</taxon>
        <taxon>Ascomycota</taxon>
        <taxon>Pezizomycotina</taxon>
        <taxon>Leotiomycetes</taxon>
        <taxon>Helotiales</taxon>
        <taxon>Sclerotiniaceae</taxon>
        <taxon>Botrytis</taxon>
    </lineage>
</organism>
<sequence length="122" mass="14124">MANSTSHQFPLAFSHCSCDRCKRRNNEHANAAMVKLETAAKKDMIKFKTSQWKRLTVFVFRQLNKSVRQTVLMMTIGGLGYSLLNRVVMGFDYYIEQGDMATAGAIWVGMFVLFIFMMWFLF</sequence>
<name>A0A4Z1EFU7_9HELO</name>